<proteinExistence type="predicted"/>
<feature type="region of interest" description="Disordered" evidence="2">
    <location>
        <begin position="52"/>
        <end position="77"/>
    </location>
</feature>
<name>A0AAW1AFS7_9HYME</name>
<evidence type="ECO:0000256" key="2">
    <source>
        <dbReference type="SAM" id="MobiDB-lite"/>
    </source>
</evidence>
<evidence type="ECO:0000256" key="1">
    <source>
        <dbReference type="SAM" id="Coils"/>
    </source>
</evidence>
<accession>A0AAW1AFS7</accession>
<dbReference type="Proteomes" id="UP001432146">
    <property type="component" value="Unassembled WGS sequence"/>
</dbReference>
<reference evidence="3 4" key="1">
    <citation type="submission" date="2024-05" db="EMBL/GenBank/DDBJ databases">
        <title>The nuclear and mitochondrial genome assemblies of Tetragonisca angustula (Apidae: Meliponini), a tiny yet remarkable pollinator in the Neotropics.</title>
        <authorList>
            <person name="Ferrari R."/>
            <person name="Ricardo P.C."/>
            <person name="Dias F.C."/>
            <person name="Araujo N.S."/>
            <person name="Soares D.O."/>
            <person name="Zhou Q.-S."/>
            <person name="Zhu C.-D."/>
            <person name="Coutinho L."/>
            <person name="Airas M.C."/>
            <person name="Batista T.M."/>
        </authorList>
    </citation>
    <scope>NUCLEOTIDE SEQUENCE [LARGE SCALE GENOMIC DNA]</scope>
    <source>
        <strain evidence="3">ASF017062</strain>
        <tissue evidence="3">Abdomen</tissue>
    </source>
</reference>
<evidence type="ECO:0000313" key="4">
    <source>
        <dbReference type="Proteomes" id="UP001432146"/>
    </source>
</evidence>
<protein>
    <submittedName>
        <fullName evidence="3">Uncharacterized protein</fullName>
    </submittedName>
</protein>
<gene>
    <name evidence="3" type="ORF">QLX08_001190</name>
</gene>
<comment type="caution">
    <text evidence="3">The sequence shown here is derived from an EMBL/GenBank/DDBJ whole genome shotgun (WGS) entry which is preliminary data.</text>
</comment>
<keyword evidence="4" id="KW-1185">Reference proteome</keyword>
<dbReference type="EMBL" id="JAWNGG020000015">
    <property type="protein sequence ID" value="KAK9308994.1"/>
    <property type="molecule type" value="Genomic_DNA"/>
</dbReference>
<dbReference type="AlphaFoldDB" id="A0AAW1AFS7"/>
<feature type="coiled-coil region" evidence="1">
    <location>
        <begin position="158"/>
        <end position="238"/>
    </location>
</feature>
<keyword evidence="1" id="KW-0175">Coiled coil</keyword>
<evidence type="ECO:0000313" key="3">
    <source>
        <dbReference type="EMBL" id="KAK9308994.1"/>
    </source>
</evidence>
<sequence length="355" mass="40528">MYSNDYDDDGALMNSYIRWSKSSRCKRCDGSQRLDFNKPILFRSVQVSQTSSTHSADVSRERVHAPRRQRQTISTESEEVRAGEEFCWKCRGETADADGNAASSFPHIQDLCPADRRRIALLVKQLIKCAKETRDAKSELTVSESEKEAMRIQYEMSLDRRETEKKQLEFQLNAARGEASELKIRISRILELLTRQIAVQEKQFLELTRTVGDLAEEKSRLRNALAEKQTETDALEGEFQRTKELLEKATRSGRCKDAARVAHQACQTEELEITTNVPSSSNTEEEFDKDSISCRLQNVRIKSKNDLDEPTTEGTLLRELFFREPSVEESGSLDIIPVLSETDLQTRPIKPALFP</sequence>
<organism evidence="3 4">
    <name type="scientific">Tetragonisca angustula</name>
    <dbReference type="NCBI Taxonomy" id="166442"/>
    <lineage>
        <taxon>Eukaryota</taxon>
        <taxon>Metazoa</taxon>
        <taxon>Ecdysozoa</taxon>
        <taxon>Arthropoda</taxon>
        <taxon>Hexapoda</taxon>
        <taxon>Insecta</taxon>
        <taxon>Pterygota</taxon>
        <taxon>Neoptera</taxon>
        <taxon>Endopterygota</taxon>
        <taxon>Hymenoptera</taxon>
        <taxon>Apocrita</taxon>
        <taxon>Aculeata</taxon>
        <taxon>Apoidea</taxon>
        <taxon>Anthophila</taxon>
        <taxon>Apidae</taxon>
        <taxon>Tetragonisca</taxon>
    </lineage>
</organism>